<organism evidence="1 2">
    <name type="scientific">Undibacterium parvum</name>
    <dbReference type="NCBI Taxonomy" id="401471"/>
    <lineage>
        <taxon>Bacteria</taxon>
        <taxon>Pseudomonadati</taxon>
        <taxon>Pseudomonadota</taxon>
        <taxon>Betaproteobacteria</taxon>
        <taxon>Burkholderiales</taxon>
        <taxon>Oxalobacteraceae</taxon>
        <taxon>Undibacterium</taxon>
    </lineage>
</organism>
<dbReference type="Pfam" id="PF16290">
    <property type="entry name" value="DUF4936"/>
    <property type="match status" value="1"/>
</dbReference>
<accession>A0A3S9HND3</accession>
<keyword evidence="2" id="KW-1185">Reference proteome</keyword>
<protein>
    <submittedName>
        <fullName evidence="1">DUF4936 family protein</fullName>
    </submittedName>
</protein>
<sequence>MDCYIYYKTAAVHEAQVIAAVALLQNKLFTTLGLKMRLQRRPEITDDCLTWMEVYRDIPADFHGQLAPLLHANPLQALLQGERHAEYFEDAQLCV</sequence>
<proteinExistence type="predicted"/>
<dbReference type="RefSeq" id="WP_126128975.1">
    <property type="nucleotide sequence ID" value="NZ_CP034464.1"/>
</dbReference>
<name>A0A3S9HND3_9BURK</name>
<reference evidence="1 2" key="1">
    <citation type="journal article" date="2011" name="Int. J. Syst. Evol. Microbiol.">
        <title>Description of Undibacterium oligocarboniphilum sp. nov., isolated from purified water, and Undibacterium pigrum strain CCUG 49012 as the type strain of Undibacterium parvum sp. nov., and emended descriptions of the genus Undibacterium and the species Undibacterium pigrum.</title>
        <authorList>
            <person name="Eder W."/>
            <person name="Wanner G."/>
            <person name="Ludwig W."/>
            <person name="Busse H.J."/>
            <person name="Ziemke-Kageler F."/>
            <person name="Lang E."/>
        </authorList>
    </citation>
    <scope>NUCLEOTIDE SEQUENCE [LARGE SCALE GENOMIC DNA]</scope>
    <source>
        <strain evidence="1 2">DSM 23061</strain>
    </source>
</reference>
<dbReference type="KEGG" id="upv:EJN92_17400"/>
<dbReference type="InterPro" id="IPR032556">
    <property type="entry name" value="DUF4936"/>
</dbReference>
<evidence type="ECO:0000313" key="2">
    <source>
        <dbReference type="Proteomes" id="UP000275663"/>
    </source>
</evidence>
<dbReference type="EMBL" id="CP034464">
    <property type="protein sequence ID" value="AZP13606.1"/>
    <property type="molecule type" value="Genomic_DNA"/>
</dbReference>
<dbReference type="AlphaFoldDB" id="A0A3S9HND3"/>
<dbReference type="OrthoDB" id="8527613at2"/>
<dbReference type="Proteomes" id="UP000275663">
    <property type="component" value="Chromosome"/>
</dbReference>
<evidence type="ECO:0000313" key="1">
    <source>
        <dbReference type="EMBL" id="AZP13606.1"/>
    </source>
</evidence>
<gene>
    <name evidence="1" type="ORF">EJN92_17400</name>
</gene>